<dbReference type="EMBL" id="KB104803">
    <property type="protein sequence ID" value="ELK32972.1"/>
    <property type="molecule type" value="Genomic_DNA"/>
</dbReference>
<accession>L5M3U7</accession>
<dbReference type="GO" id="GO:0005925">
    <property type="term" value="C:focal adhesion"/>
    <property type="evidence" value="ECO:0007669"/>
    <property type="project" value="TreeGrafter"/>
</dbReference>
<evidence type="ECO:0000256" key="3">
    <source>
        <dbReference type="SAM" id="MobiDB-lite"/>
    </source>
</evidence>
<dbReference type="GO" id="GO:0014069">
    <property type="term" value="C:postsynaptic density"/>
    <property type="evidence" value="ECO:0007669"/>
    <property type="project" value="TreeGrafter"/>
</dbReference>
<feature type="compositionally biased region" description="Low complexity" evidence="3">
    <location>
        <begin position="1"/>
        <end position="11"/>
    </location>
</feature>
<keyword evidence="6" id="KW-1185">Reference proteome</keyword>
<dbReference type="InterPro" id="IPR036409">
    <property type="entry name" value="Aldolase_II/adducin_N_sf"/>
</dbReference>
<dbReference type="InterPro" id="IPR001303">
    <property type="entry name" value="Aldolase_II/adducin_N"/>
</dbReference>
<dbReference type="GO" id="GO:0051015">
    <property type="term" value="F:actin filament binding"/>
    <property type="evidence" value="ECO:0007669"/>
    <property type="project" value="TreeGrafter"/>
</dbReference>
<evidence type="ECO:0000313" key="6">
    <source>
        <dbReference type="Proteomes" id="UP000010556"/>
    </source>
</evidence>
<sequence>MNGDTQAAVVTSPPPTTAPHKERYFDRVDENNPEYLRERNMAPDLRQDFNMMEQKKRVSMILQSPAFCEELESMIQEQFKKGKNPTGLLALQQIADFMTTNAPSVYPAAPQGGMAALNMSLGMVTPVNDLRGSDSIAYDKGEKLLRCKLAAFYRLADLFGWSQLIYNHITTRVSSEQEHFLIVPFGLLYSEVTASSLVKINLQGDVVDRGSTNLGVNQAGFTLHSAIYAARPDVKCVVHIHTPAGAAVLILRNHGLVSVGESVEEAFYYIHNLVAACEIQVGAACRLRGSRVRTLASAGGPDNLVLLDPGKYKAKSRSPGAPAGESTASPPKWLIGEQEFEALMRMLDNLGYRTGYPYRYPALREKSKKYSDVEAPASVTGYSFASDGDSGTCSPLRHSFQKQQREKTRWLNSGRGDDASEEGQNGSSPKSKTKWTKEDGHRTSTSAVPNLFVPLNTNPKEVQEMRNKIREQNLQDIKTAGPQSQVLCGVVMDRSLVQGELVTASKAIIEKEYQPHVIVSTTGPNPFNTLTDRELEEYRREVERKHRGPPENLDETGEQKDSPEPPAAPCSPVKLEEDLEDAVFGDDSDAATFKPTLPDLSPDEPSEAPGFPTLDKEEDEGLGS</sequence>
<evidence type="ECO:0000256" key="1">
    <source>
        <dbReference type="ARBA" id="ARBA00004413"/>
    </source>
</evidence>
<dbReference type="GO" id="GO:0005856">
    <property type="term" value="C:cytoskeleton"/>
    <property type="evidence" value="ECO:0007669"/>
    <property type="project" value="TreeGrafter"/>
</dbReference>
<dbReference type="SUPFAM" id="SSF53639">
    <property type="entry name" value="AraD/HMP-PK domain-like"/>
    <property type="match status" value="1"/>
</dbReference>
<dbReference type="Pfam" id="PF00596">
    <property type="entry name" value="Aldolase_II"/>
    <property type="match status" value="1"/>
</dbReference>
<feature type="compositionally biased region" description="Acidic residues" evidence="3">
    <location>
        <begin position="577"/>
        <end position="589"/>
    </location>
</feature>
<dbReference type="GO" id="GO:0051016">
    <property type="term" value="P:barbed-end actin filament capping"/>
    <property type="evidence" value="ECO:0007669"/>
    <property type="project" value="TreeGrafter"/>
</dbReference>
<gene>
    <name evidence="5" type="ORF">MDA_GLEAN10010369</name>
</gene>
<organism evidence="5 6">
    <name type="scientific">Myotis davidii</name>
    <name type="common">David's myotis</name>
    <dbReference type="NCBI Taxonomy" id="225400"/>
    <lineage>
        <taxon>Eukaryota</taxon>
        <taxon>Metazoa</taxon>
        <taxon>Chordata</taxon>
        <taxon>Craniata</taxon>
        <taxon>Vertebrata</taxon>
        <taxon>Euteleostomi</taxon>
        <taxon>Mammalia</taxon>
        <taxon>Eutheria</taxon>
        <taxon>Laurasiatheria</taxon>
        <taxon>Chiroptera</taxon>
        <taxon>Yangochiroptera</taxon>
        <taxon>Vespertilionidae</taxon>
        <taxon>Myotis</taxon>
    </lineage>
</organism>
<dbReference type="GO" id="GO:1903142">
    <property type="term" value="P:positive regulation of establishment of endothelial barrier"/>
    <property type="evidence" value="ECO:0007669"/>
    <property type="project" value="TreeGrafter"/>
</dbReference>
<feature type="region of interest" description="Disordered" evidence="3">
    <location>
        <begin position="1"/>
        <end position="21"/>
    </location>
</feature>
<dbReference type="PANTHER" id="PTHR10672">
    <property type="entry name" value="ADDUCIN"/>
    <property type="match status" value="1"/>
</dbReference>
<evidence type="ECO:0000256" key="2">
    <source>
        <dbReference type="ARBA" id="ARBA00006274"/>
    </source>
</evidence>
<dbReference type="GO" id="GO:0005912">
    <property type="term" value="C:adherens junction"/>
    <property type="evidence" value="ECO:0007669"/>
    <property type="project" value="TreeGrafter"/>
</dbReference>
<evidence type="ECO:0000313" key="5">
    <source>
        <dbReference type="EMBL" id="ELK32972.1"/>
    </source>
</evidence>
<dbReference type="GO" id="GO:1903393">
    <property type="term" value="P:positive regulation of adherens junction organization"/>
    <property type="evidence" value="ECO:0007669"/>
    <property type="project" value="TreeGrafter"/>
</dbReference>
<dbReference type="InterPro" id="IPR051017">
    <property type="entry name" value="Aldolase-II_Adducin_sf"/>
</dbReference>
<dbReference type="Proteomes" id="UP000010556">
    <property type="component" value="Unassembled WGS sequence"/>
</dbReference>
<evidence type="ECO:0000259" key="4">
    <source>
        <dbReference type="SMART" id="SM01007"/>
    </source>
</evidence>
<dbReference type="Gene3D" id="3.40.225.10">
    <property type="entry name" value="Class II aldolase/adducin N-terminal domain"/>
    <property type="match status" value="2"/>
</dbReference>
<comment type="subcellular location">
    <subcellularLocation>
        <location evidence="1">Cell membrane</location>
        <topology evidence="1">Peripheral membrane protein</topology>
        <orientation evidence="1">Cytoplasmic side</orientation>
    </subcellularLocation>
</comment>
<dbReference type="GO" id="GO:0005886">
    <property type="term" value="C:plasma membrane"/>
    <property type="evidence" value="ECO:0007669"/>
    <property type="project" value="UniProtKB-SubCell"/>
</dbReference>
<dbReference type="SMART" id="SM01007">
    <property type="entry name" value="Aldolase_II"/>
    <property type="match status" value="1"/>
</dbReference>
<reference evidence="6" key="1">
    <citation type="journal article" date="2013" name="Science">
        <title>Comparative analysis of bat genomes provides insight into the evolution of flight and immunity.</title>
        <authorList>
            <person name="Zhang G."/>
            <person name="Cowled C."/>
            <person name="Shi Z."/>
            <person name="Huang Z."/>
            <person name="Bishop-Lilly K.A."/>
            <person name="Fang X."/>
            <person name="Wynne J.W."/>
            <person name="Xiong Z."/>
            <person name="Baker M.L."/>
            <person name="Zhao W."/>
            <person name="Tachedjian M."/>
            <person name="Zhu Y."/>
            <person name="Zhou P."/>
            <person name="Jiang X."/>
            <person name="Ng J."/>
            <person name="Yang L."/>
            <person name="Wu L."/>
            <person name="Xiao J."/>
            <person name="Feng Y."/>
            <person name="Chen Y."/>
            <person name="Sun X."/>
            <person name="Zhang Y."/>
            <person name="Marsh G.A."/>
            <person name="Crameri G."/>
            <person name="Broder C.C."/>
            <person name="Frey K.G."/>
            <person name="Wang L.F."/>
            <person name="Wang J."/>
        </authorList>
    </citation>
    <scope>NUCLEOTIDE SEQUENCE [LARGE SCALE GENOMIC DNA]</scope>
</reference>
<name>L5M3U7_MYODS</name>
<dbReference type="AlphaFoldDB" id="L5M3U7"/>
<proteinExistence type="inferred from homology"/>
<comment type="similarity">
    <text evidence="2">Belongs to the aldolase class II family. Adducin subfamily.</text>
</comment>
<protein>
    <submittedName>
        <fullName evidence="5">Alpha-adducin</fullName>
    </submittedName>
</protein>
<dbReference type="PANTHER" id="PTHR10672:SF4">
    <property type="entry name" value="ALPHA-ADDUCIN"/>
    <property type="match status" value="1"/>
</dbReference>
<feature type="region of interest" description="Disordered" evidence="3">
    <location>
        <begin position="538"/>
        <end position="624"/>
    </location>
</feature>
<feature type="domain" description="Class II aldolase/adducin N-terminal" evidence="4">
    <location>
        <begin position="147"/>
        <end position="281"/>
    </location>
</feature>
<feature type="region of interest" description="Disordered" evidence="3">
    <location>
        <begin position="385"/>
        <end position="450"/>
    </location>
</feature>